<dbReference type="Proteomes" id="UP000262583">
    <property type="component" value="Chromosome"/>
</dbReference>
<evidence type="ECO:0008006" key="3">
    <source>
        <dbReference type="Google" id="ProtNLM"/>
    </source>
</evidence>
<reference evidence="1 2" key="1">
    <citation type="submission" date="2018-05" db="EMBL/GenBank/DDBJ databases">
        <title>A metagenomic window into the 2 km-deep terrestrial subsurface aquifer revealed taxonomically and functionally diverse microbial community comprising novel uncultured bacterial lineages.</title>
        <authorList>
            <person name="Kadnikov V.V."/>
            <person name="Mardanov A.V."/>
            <person name="Beletsky A.V."/>
            <person name="Banks D."/>
            <person name="Pimenov N.V."/>
            <person name="Frank Y.A."/>
            <person name="Karnachuk O.V."/>
            <person name="Ravin N.V."/>
        </authorList>
    </citation>
    <scope>NUCLEOTIDE SEQUENCE [LARGE SCALE GENOMIC DNA]</scope>
    <source>
        <strain evidence="1">BY</strain>
    </source>
</reference>
<dbReference type="AlphaFoldDB" id="A0A2Z4Y3A7"/>
<evidence type="ECO:0000313" key="1">
    <source>
        <dbReference type="EMBL" id="AXA35697.1"/>
    </source>
</evidence>
<gene>
    <name evidence="1" type="ORF">BRCON_0920</name>
</gene>
<evidence type="ECO:0000313" key="2">
    <source>
        <dbReference type="Proteomes" id="UP000262583"/>
    </source>
</evidence>
<accession>A0A2Z4Y3A7</accession>
<organism evidence="1 2">
    <name type="scientific">Sumerlaea chitinivorans</name>
    <dbReference type="NCBI Taxonomy" id="2250252"/>
    <lineage>
        <taxon>Bacteria</taxon>
        <taxon>Candidatus Sumerlaeota</taxon>
        <taxon>Candidatus Sumerlaeia</taxon>
        <taxon>Candidatus Sumerlaeales</taxon>
        <taxon>Candidatus Sumerlaeaceae</taxon>
        <taxon>Candidatus Sumerlaea</taxon>
    </lineage>
</organism>
<proteinExistence type="predicted"/>
<dbReference type="KEGG" id="schv:BRCON_0920"/>
<protein>
    <recommendedName>
        <fullName evidence="3">Tetratricopeptide repeat protein</fullName>
    </recommendedName>
</protein>
<name>A0A2Z4Y3A7_SUMC1</name>
<sequence>MRSRVRHMRLCAGFSGVVLVALLWALGVGNASLWADTVTLRSGRLITGTVNRQSPTHLHVATPAGTIGIPLNQVASVEIQTPTTYSAELALAYLSRGQIQAALQVLAELERTADRNILDSALEKWFRTPQYSTVLSDKEWATLEDYLWTRTEAPPPSLVAACVAFCLQSNDLDRAYRVFTKRQPQVANQGTEYNTLRTVSETLLTRLLENDRVTSAITVAKILGRLQGPEAEEQRVTFAVIEEAIRQAEQADHAAALRYLFAHKDAIPLSFAYRTTKQILVSALSSAATSAPLEAFQNAVAYFADPTFHQDLEPLYRSYAEFLLERNAFDSATSLAKIVEPLLPDLAAELLLETEYAHRRNQLAPTDSVGRYKLACWALEMGLTGRGERELEVLTRDPFVGENARLRLKSIWLERDRQALQRAQEAFESGNFRLAYELANKFAVTRSDSELTSSACALAELARFYAEQQPQRQTAEAMARYQEAERLFFRQQYSEALDLVVSIQVEFPNSEVGRRAARLRQEIERKLKVK</sequence>
<dbReference type="EMBL" id="CP030759">
    <property type="protein sequence ID" value="AXA35697.1"/>
    <property type="molecule type" value="Genomic_DNA"/>
</dbReference>